<sequence>MIVCNVNSGPKADYSLLGTVLTLSVPEVGSVSVDLQERQGEKKRTVDFCLDKDYQRVAEGVGSWYVATVMVPASEKEMQDTDQVDEEGNQVQELVVLPLNMSKVELHLWGLPGTISDRLEQEGGI</sequence>
<dbReference type="KEGG" id="dae:Dtox_4255"/>
<reference evidence="1 2" key="1">
    <citation type="journal article" date="2009" name="Stand. Genomic Sci.">
        <title>Complete genome sequence of Desulfotomaculum acetoxidans type strain (5575).</title>
        <authorList>
            <person name="Spring S."/>
            <person name="Lapidus A."/>
            <person name="Schroder M."/>
            <person name="Gleim D."/>
            <person name="Sims D."/>
            <person name="Meincke L."/>
            <person name="Glavina Del Rio T."/>
            <person name="Tice H."/>
            <person name="Copeland A."/>
            <person name="Cheng J.F."/>
            <person name="Lucas S."/>
            <person name="Chen F."/>
            <person name="Nolan M."/>
            <person name="Bruce D."/>
            <person name="Goodwin L."/>
            <person name="Pitluck S."/>
            <person name="Ivanova N."/>
            <person name="Mavromatis K."/>
            <person name="Mikhailova N."/>
            <person name="Pati A."/>
            <person name="Chen A."/>
            <person name="Palaniappan K."/>
            <person name="Land M."/>
            <person name="Hauser L."/>
            <person name="Chang Y.J."/>
            <person name="Jeffries C.D."/>
            <person name="Chain P."/>
            <person name="Saunders E."/>
            <person name="Brettin T."/>
            <person name="Detter J.C."/>
            <person name="Goker M."/>
            <person name="Bristow J."/>
            <person name="Eisen J.A."/>
            <person name="Markowitz V."/>
            <person name="Hugenholtz P."/>
            <person name="Kyrpides N.C."/>
            <person name="Klenk H.P."/>
            <person name="Han C."/>
        </authorList>
    </citation>
    <scope>NUCLEOTIDE SEQUENCE [LARGE SCALE GENOMIC DNA]</scope>
    <source>
        <strain evidence="2">ATCC 49208 / DSM 771 / VKM B-1644</strain>
    </source>
</reference>
<gene>
    <name evidence="1" type="ordered locus">Dtox_4255</name>
</gene>
<keyword evidence="2" id="KW-1185">Reference proteome</keyword>
<dbReference type="HOGENOM" id="CLU_1989018_0_0_9"/>
<organism evidence="1 2">
    <name type="scientific">Desulfofarcimen acetoxidans (strain ATCC 49208 / DSM 771 / KCTC 5769 / VKM B-1644 / 5575)</name>
    <name type="common">Desulfotomaculum acetoxidans</name>
    <dbReference type="NCBI Taxonomy" id="485916"/>
    <lineage>
        <taxon>Bacteria</taxon>
        <taxon>Bacillati</taxon>
        <taxon>Bacillota</taxon>
        <taxon>Clostridia</taxon>
        <taxon>Eubacteriales</taxon>
        <taxon>Peptococcaceae</taxon>
        <taxon>Desulfofarcimen</taxon>
    </lineage>
</organism>
<protein>
    <submittedName>
        <fullName evidence="1">Uncharacterized protein</fullName>
    </submittedName>
</protein>
<dbReference type="RefSeq" id="WP_015759592.1">
    <property type="nucleotide sequence ID" value="NC_013216.1"/>
</dbReference>
<accession>C8VZH7</accession>
<dbReference type="eggNOG" id="ENOG50335Q8">
    <property type="taxonomic scope" value="Bacteria"/>
</dbReference>
<dbReference type="STRING" id="485916.Dtox_4255"/>
<dbReference type="EMBL" id="CP001720">
    <property type="protein sequence ID" value="ACV64922.1"/>
    <property type="molecule type" value="Genomic_DNA"/>
</dbReference>
<evidence type="ECO:0000313" key="1">
    <source>
        <dbReference type="EMBL" id="ACV64922.1"/>
    </source>
</evidence>
<dbReference type="OrthoDB" id="2971178at2"/>
<dbReference type="AlphaFoldDB" id="C8VZH7"/>
<evidence type="ECO:0000313" key="2">
    <source>
        <dbReference type="Proteomes" id="UP000002217"/>
    </source>
</evidence>
<proteinExistence type="predicted"/>
<dbReference type="Proteomes" id="UP000002217">
    <property type="component" value="Chromosome"/>
</dbReference>
<name>C8VZH7_DESAS</name>